<evidence type="ECO:0000313" key="1">
    <source>
        <dbReference type="EMBL" id="MDT0262290.1"/>
    </source>
</evidence>
<name>A0ABU2JBC2_9ACTN</name>
<protein>
    <submittedName>
        <fullName evidence="1">Uncharacterized protein</fullName>
    </submittedName>
</protein>
<gene>
    <name evidence="1" type="ORF">RM423_12910</name>
</gene>
<proteinExistence type="predicted"/>
<organism evidence="1 2">
    <name type="scientific">Jatrophihabitans lederbergiae</name>
    <dbReference type="NCBI Taxonomy" id="3075547"/>
    <lineage>
        <taxon>Bacteria</taxon>
        <taxon>Bacillati</taxon>
        <taxon>Actinomycetota</taxon>
        <taxon>Actinomycetes</taxon>
        <taxon>Jatrophihabitantales</taxon>
        <taxon>Jatrophihabitantaceae</taxon>
        <taxon>Jatrophihabitans</taxon>
    </lineage>
</organism>
<dbReference type="RefSeq" id="WP_311423441.1">
    <property type="nucleotide sequence ID" value="NZ_JAVREH010000016.1"/>
</dbReference>
<dbReference type="Proteomes" id="UP001183176">
    <property type="component" value="Unassembled WGS sequence"/>
</dbReference>
<evidence type="ECO:0000313" key="2">
    <source>
        <dbReference type="Proteomes" id="UP001183176"/>
    </source>
</evidence>
<sequence>MRVGCGFRRPTAAQSALLDPMWARALAYCQLRPDEVDLYVQRSAQVNAFASGGRSVAVTTGVVADFAARRLGEAHIIAIMTHDRSSPDGSDSIRPAQQLARRTVAGAVPAGHRGSAGPSGRQPRRLLGVVLVAGVPVAIVQAVQQRH</sequence>
<comment type="caution">
    <text evidence="1">The sequence shown here is derived from an EMBL/GenBank/DDBJ whole genome shotgun (WGS) entry which is preliminary data.</text>
</comment>
<dbReference type="EMBL" id="JAVREH010000016">
    <property type="protein sequence ID" value="MDT0262290.1"/>
    <property type="molecule type" value="Genomic_DNA"/>
</dbReference>
<accession>A0ABU2JBC2</accession>
<keyword evidence="2" id="KW-1185">Reference proteome</keyword>
<reference evidence="2" key="1">
    <citation type="submission" date="2023-07" db="EMBL/GenBank/DDBJ databases">
        <title>30 novel species of actinomycetes from the DSMZ collection.</title>
        <authorList>
            <person name="Nouioui I."/>
        </authorList>
    </citation>
    <scope>NUCLEOTIDE SEQUENCE [LARGE SCALE GENOMIC DNA]</scope>
    <source>
        <strain evidence="2">DSM 44399</strain>
    </source>
</reference>